<keyword evidence="1" id="KW-0812">Transmembrane</keyword>
<keyword evidence="1" id="KW-1133">Transmembrane helix</keyword>
<comment type="caution">
    <text evidence="2">The sequence shown here is derived from an EMBL/GenBank/DDBJ whole genome shotgun (WGS) entry which is preliminary data.</text>
</comment>
<keyword evidence="3" id="KW-1185">Reference proteome</keyword>
<dbReference type="EMBL" id="BTSX01000001">
    <property type="protein sequence ID" value="GMS79015.1"/>
    <property type="molecule type" value="Genomic_DNA"/>
</dbReference>
<gene>
    <name evidence="2" type="ORF">PENTCL1PPCAC_1190</name>
</gene>
<proteinExistence type="predicted"/>
<organism evidence="2 3">
    <name type="scientific">Pristionchus entomophagus</name>
    <dbReference type="NCBI Taxonomy" id="358040"/>
    <lineage>
        <taxon>Eukaryota</taxon>
        <taxon>Metazoa</taxon>
        <taxon>Ecdysozoa</taxon>
        <taxon>Nematoda</taxon>
        <taxon>Chromadorea</taxon>
        <taxon>Rhabditida</taxon>
        <taxon>Rhabditina</taxon>
        <taxon>Diplogasteromorpha</taxon>
        <taxon>Diplogasteroidea</taxon>
        <taxon>Neodiplogasteridae</taxon>
        <taxon>Pristionchus</taxon>
    </lineage>
</organism>
<evidence type="ECO:0008006" key="4">
    <source>
        <dbReference type="Google" id="ProtNLM"/>
    </source>
</evidence>
<protein>
    <recommendedName>
        <fullName evidence="4">Glucuronosyltransferase</fullName>
    </recommendedName>
</protein>
<evidence type="ECO:0000256" key="1">
    <source>
        <dbReference type="SAM" id="Phobius"/>
    </source>
</evidence>
<evidence type="ECO:0000313" key="2">
    <source>
        <dbReference type="EMBL" id="GMS79015.1"/>
    </source>
</evidence>
<accession>A0AAV5S9Y2</accession>
<feature type="non-terminal residue" evidence="2">
    <location>
        <position position="1"/>
    </location>
</feature>
<name>A0AAV5S9Y2_9BILA</name>
<dbReference type="Proteomes" id="UP001432027">
    <property type="component" value="Unassembled WGS sequence"/>
</dbReference>
<evidence type="ECO:0000313" key="3">
    <source>
        <dbReference type="Proteomes" id="UP001432027"/>
    </source>
</evidence>
<feature type="non-terminal residue" evidence="2">
    <location>
        <position position="200"/>
    </location>
</feature>
<sequence length="200" mass="22553">SLATPFAFQLVGKARVAAVGTHDAIRCEALECLNKTLHDPNTLSLVQEVDILSYIATFGEFPFRRVERREGDGLTHVDWFDFDSRNSPPLGLVFSRRTAKRVMEKLAYLLSSLFDRYHMEKLSYRLMPAASWKDIMNKLSKPKEPLYTYSIITLVNMEIGIFICACGILLSFVAFAAELGVGFSSIGLVLRKGRDIIHFV</sequence>
<dbReference type="AlphaFoldDB" id="A0AAV5S9Y2"/>
<reference evidence="2" key="1">
    <citation type="submission" date="2023-10" db="EMBL/GenBank/DDBJ databases">
        <title>Genome assembly of Pristionchus species.</title>
        <authorList>
            <person name="Yoshida K."/>
            <person name="Sommer R.J."/>
        </authorList>
    </citation>
    <scope>NUCLEOTIDE SEQUENCE</scope>
    <source>
        <strain evidence="2">RS0144</strain>
    </source>
</reference>
<feature type="transmembrane region" description="Helical" evidence="1">
    <location>
        <begin position="169"/>
        <end position="190"/>
    </location>
</feature>
<keyword evidence="1" id="KW-0472">Membrane</keyword>